<dbReference type="Proteomes" id="UP000316726">
    <property type="component" value="Chromosome 1"/>
</dbReference>
<dbReference type="EMBL" id="CP031034">
    <property type="protein sequence ID" value="QDZ18121.1"/>
    <property type="molecule type" value="Genomic_DNA"/>
</dbReference>
<feature type="region of interest" description="Disordered" evidence="1">
    <location>
        <begin position="1"/>
        <end position="63"/>
    </location>
</feature>
<sequence length="63" mass="6829">MPYKGTNSQGNNYTTPGGTNGNYGGSYHYSNQNGSYYYSNDNGSTYYNNGRGGSHYSPPPAKK</sequence>
<evidence type="ECO:0000256" key="1">
    <source>
        <dbReference type="SAM" id="MobiDB-lite"/>
    </source>
</evidence>
<dbReference type="AlphaFoldDB" id="A0A5B8MD31"/>
<organism evidence="2 3">
    <name type="scientific">Chloropicon primus</name>
    <dbReference type="NCBI Taxonomy" id="1764295"/>
    <lineage>
        <taxon>Eukaryota</taxon>
        <taxon>Viridiplantae</taxon>
        <taxon>Chlorophyta</taxon>
        <taxon>Chloropicophyceae</taxon>
        <taxon>Chloropicales</taxon>
        <taxon>Chloropicaceae</taxon>
        <taxon>Chloropicon</taxon>
    </lineage>
</organism>
<proteinExistence type="predicted"/>
<reference evidence="2 3" key="1">
    <citation type="submission" date="2018-07" db="EMBL/GenBank/DDBJ databases">
        <title>The complete nuclear genome of the prasinophyte Chloropicon primus (CCMP1205).</title>
        <authorList>
            <person name="Pombert J.-F."/>
            <person name="Otis C."/>
            <person name="Turmel M."/>
            <person name="Lemieux C."/>
        </authorList>
    </citation>
    <scope>NUCLEOTIDE SEQUENCE [LARGE SCALE GENOMIC DNA]</scope>
    <source>
        <strain evidence="2 3">CCMP1205</strain>
    </source>
</reference>
<dbReference type="STRING" id="1764295.A0A5B8MD31"/>
<gene>
    <name evidence="2" type="ORF">A3770_01p06390</name>
</gene>
<evidence type="ECO:0000313" key="3">
    <source>
        <dbReference type="Proteomes" id="UP000316726"/>
    </source>
</evidence>
<evidence type="ECO:0000313" key="2">
    <source>
        <dbReference type="EMBL" id="QDZ18121.1"/>
    </source>
</evidence>
<feature type="compositionally biased region" description="Low complexity" evidence="1">
    <location>
        <begin position="25"/>
        <end position="49"/>
    </location>
</feature>
<name>A0A5B8MD31_9CHLO</name>
<protein>
    <submittedName>
        <fullName evidence="2">Uncharacterized protein</fullName>
    </submittedName>
</protein>
<keyword evidence="3" id="KW-1185">Reference proteome</keyword>
<accession>A0A5B8MD31</accession>